<dbReference type="AlphaFoldDB" id="A0A7Z0I1H7"/>
<proteinExistence type="predicted"/>
<evidence type="ECO:0000313" key="1">
    <source>
        <dbReference type="EMBL" id="NYS26217.1"/>
    </source>
</evidence>
<dbReference type="Proteomes" id="UP000529417">
    <property type="component" value="Unassembled WGS sequence"/>
</dbReference>
<dbReference type="PANTHER" id="PTHR21485">
    <property type="entry name" value="HAD SUPERFAMILY MEMBERS CMAS AND KDSC"/>
    <property type="match status" value="1"/>
</dbReference>
<organism evidence="1 2">
    <name type="scientific">Rhabdonatronobacter sediminivivens</name>
    <dbReference type="NCBI Taxonomy" id="2743469"/>
    <lineage>
        <taxon>Bacteria</taxon>
        <taxon>Pseudomonadati</taxon>
        <taxon>Pseudomonadota</taxon>
        <taxon>Alphaproteobacteria</taxon>
        <taxon>Rhodobacterales</taxon>
        <taxon>Paracoccaceae</taxon>
        <taxon>Rhabdonatronobacter</taxon>
    </lineage>
</organism>
<dbReference type="InterPro" id="IPR029044">
    <property type="entry name" value="Nucleotide-diphossugar_trans"/>
</dbReference>
<keyword evidence="1" id="KW-0808">Transferase</keyword>
<evidence type="ECO:0000313" key="2">
    <source>
        <dbReference type="Proteomes" id="UP000529417"/>
    </source>
</evidence>
<dbReference type="RefSeq" id="WP_179907013.1">
    <property type="nucleotide sequence ID" value="NZ_JACBXS010000036.1"/>
</dbReference>
<comment type="caution">
    <text evidence="1">The sequence shown here is derived from an EMBL/GenBank/DDBJ whole genome shotgun (WGS) entry which is preliminary data.</text>
</comment>
<dbReference type="InterPro" id="IPR003329">
    <property type="entry name" value="Cytidylyl_trans"/>
</dbReference>
<accession>A0A7Z0I1H7</accession>
<dbReference type="Pfam" id="PF02348">
    <property type="entry name" value="CTP_transf_3"/>
    <property type="match status" value="1"/>
</dbReference>
<reference evidence="1 2" key="1">
    <citation type="journal article" date="2000" name="Arch. Microbiol.">
        <title>Rhodobaca bogoriensis gen. nov. and sp. nov., an alkaliphilic purple nonsulfur bacterium from African Rift Valley soda lakes.</title>
        <authorList>
            <person name="Milford A.D."/>
            <person name="Achenbach L.A."/>
            <person name="Jung D.O."/>
            <person name="Madigan M.T."/>
        </authorList>
    </citation>
    <scope>NUCLEOTIDE SEQUENCE [LARGE SCALE GENOMIC DNA]</scope>
    <source>
        <strain evidence="1 2">2376</strain>
    </source>
</reference>
<dbReference type="SUPFAM" id="SSF53448">
    <property type="entry name" value="Nucleotide-diphospho-sugar transferases"/>
    <property type="match status" value="1"/>
</dbReference>
<protein>
    <submittedName>
        <fullName evidence="1">Acylneuraminate cytidylyltransferase family protein</fullName>
    </submittedName>
</protein>
<keyword evidence="1" id="KW-0548">Nucleotidyltransferase</keyword>
<dbReference type="Gene3D" id="3.90.550.10">
    <property type="entry name" value="Spore Coat Polysaccharide Biosynthesis Protein SpsA, Chain A"/>
    <property type="match status" value="1"/>
</dbReference>
<name>A0A7Z0I1H7_9RHOB</name>
<dbReference type="InterPro" id="IPR050793">
    <property type="entry name" value="CMP-NeuNAc_synthase"/>
</dbReference>
<gene>
    <name evidence="1" type="ORF">HUK65_14575</name>
</gene>
<sequence length="239" mass="27026">MTDTGRVIALIPARAGSERVKQKNTRPFAGFDGGLLELKLNQLARVPEVSEIIVSTNDPVVLDYATQFARDHDRRVSPIERPDELGASSTPISAFIRYAATLRETGVMMMTHVTHPFLTAAVFADLIAAWRAAEARGHDSLVTVTTLHKFIWDENGPYNYDNTVEKWPRSQDIKPLFEINHAAYLMPFARMRAVDDRIGTNPYLHDMPERLVMDIDWEDQFHLLEDIALARKARGISLL</sequence>
<keyword evidence="2" id="KW-1185">Reference proteome</keyword>
<dbReference type="GO" id="GO:0008781">
    <property type="term" value="F:N-acylneuraminate cytidylyltransferase activity"/>
    <property type="evidence" value="ECO:0007669"/>
    <property type="project" value="TreeGrafter"/>
</dbReference>
<dbReference type="EMBL" id="JACBXS010000036">
    <property type="protein sequence ID" value="NYS26217.1"/>
    <property type="molecule type" value="Genomic_DNA"/>
</dbReference>
<dbReference type="PANTHER" id="PTHR21485:SF6">
    <property type="entry name" value="N-ACYLNEURAMINATE CYTIDYLYLTRANSFERASE-RELATED"/>
    <property type="match status" value="1"/>
</dbReference>